<proteinExistence type="predicted"/>
<keyword evidence="1" id="KW-0812">Transmembrane</keyword>
<evidence type="ECO:0000313" key="2">
    <source>
        <dbReference type="EMBL" id="GIF08396.1"/>
    </source>
</evidence>
<accession>A0A919NC50</accession>
<evidence type="ECO:0000313" key="3">
    <source>
        <dbReference type="Proteomes" id="UP000629619"/>
    </source>
</evidence>
<evidence type="ECO:0000256" key="1">
    <source>
        <dbReference type="SAM" id="Phobius"/>
    </source>
</evidence>
<keyword evidence="1" id="KW-1133">Transmembrane helix</keyword>
<dbReference type="EMBL" id="BOMW01000062">
    <property type="protein sequence ID" value="GIF08396.1"/>
    <property type="molecule type" value="Genomic_DNA"/>
</dbReference>
<feature type="transmembrane region" description="Helical" evidence="1">
    <location>
        <begin position="29"/>
        <end position="46"/>
    </location>
</feature>
<comment type="caution">
    <text evidence="2">The sequence shown here is derived from an EMBL/GenBank/DDBJ whole genome shotgun (WGS) entry which is preliminary data.</text>
</comment>
<dbReference type="AlphaFoldDB" id="A0A919NC50"/>
<organism evidence="2 3">
    <name type="scientific">Actinoplanes siamensis</name>
    <dbReference type="NCBI Taxonomy" id="1223317"/>
    <lineage>
        <taxon>Bacteria</taxon>
        <taxon>Bacillati</taxon>
        <taxon>Actinomycetota</taxon>
        <taxon>Actinomycetes</taxon>
        <taxon>Micromonosporales</taxon>
        <taxon>Micromonosporaceae</taxon>
        <taxon>Actinoplanes</taxon>
    </lineage>
</organism>
<dbReference type="Proteomes" id="UP000629619">
    <property type="component" value="Unassembled WGS sequence"/>
</dbReference>
<keyword evidence="1" id="KW-0472">Membrane</keyword>
<gene>
    <name evidence="2" type="ORF">Asi03nite_59340</name>
</gene>
<keyword evidence="3" id="KW-1185">Reference proteome</keyword>
<name>A0A919NC50_9ACTN</name>
<dbReference type="RefSeq" id="WP_203683758.1">
    <property type="nucleotide sequence ID" value="NZ_BOMW01000062.1"/>
</dbReference>
<protein>
    <submittedName>
        <fullName evidence="2">Uncharacterized protein</fullName>
    </submittedName>
</protein>
<sequence>MRYIETPATIRTEDFEAARGYLRYYQRGLVGFTVLVVLGLAAERLLPPAELPAPWLQWSRTTQAAAAVLYVVAPYRRKLTTLWKQVRPIFDLLSDRR</sequence>
<reference evidence="2" key="1">
    <citation type="submission" date="2021-01" db="EMBL/GenBank/DDBJ databases">
        <title>Whole genome shotgun sequence of Actinoplanes siamensis NBRC 109076.</title>
        <authorList>
            <person name="Komaki H."/>
            <person name="Tamura T."/>
        </authorList>
    </citation>
    <scope>NUCLEOTIDE SEQUENCE</scope>
    <source>
        <strain evidence="2">NBRC 109076</strain>
    </source>
</reference>